<keyword evidence="2" id="KW-1185">Reference proteome</keyword>
<accession>A0A7D3QWD6</accession>
<protein>
    <recommendedName>
        <fullName evidence="3">DUF4116 domain-containing protein</fullName>
    </recommendedName>
</protein>
<dbReference type="Proteomes" id="UP001162001">
    <property type="component" value="Segment"/>
</dbReference>
<proteinExistence type="predicted"/>
<organism evidence="1 2">
    <name type="scientific">Fadolivirus FV1/VV64</name>
    <dbReference type="NCBI Taxonomy" id="3070911"/>
    <lineage>
        <taxon>Viruses</taxon>
        <taxon>Varidnaviria</taxon>
        <taxon>Bamfordvirae</taxon>
        <taxon>Nucleocytoviricota</taxon>
        <taxon>Megaviricetes</taxon>
        <taxon>Imitervirales</taxon>
        <taxon>Mimiviridae</taxon>
        <taxon>Klosneuvirinae</taxon>
        <taxon>Fadolivirus</taxon>
        <taxon>Fadolivirus algeromassiliense</taxon>
    </lineage>
</organism>
<gene>
    <name evidence="1" type="ORF">Fadolivirus_1_961</name>
</gene>
<reference evidence="1 2" key="1">
    <citation type="submission" date="2020-04" db="EMBL/GenBank/DDBJ databases">
        <title>Advantages and limits of metagenomic assembly and binning of a giant virus.</title>
        <authorList>
            <person name="Schulz F."/>
            <person name="Andreani J."/>
            <person name="Francis R."/>
            <person name="Boudjemaa H."/>
            <person name="Bou Khalil J.Y."/>
            <person name="Lee J."/>
            <person name="La Scola B."/>
            <person name="Woyke T."/>
        </authorList>
    </citation>
    <scope>NUCLEOTIDE SEQUENCE [LARGE SCALE GENOMIC DNA]</scope>
    <source>
        <strain evidence="1 2">FV1/VV64</strain>
    </source>
</reference>
<dbReference type="EMBL" id="MT418680">
    <property type="protein sequence ID" value="QKF94419.1"/>
    <property type="molecule type" value="Genomic_DNA"/>
</dbReference>
<evidence type="ECO:0000313" key="1">
    <source>
        <dbReference type="EMBL" id="QKF94419.1"/>
    </source>
</evidence>
<evidence type="ECO:0008006" key="3">
    <source>
        <dbReference type="Google" id="ProtNLM"/>
    </source>
</evidence>
<evidence type="ECO:0000313" key="2">
    <source>
        <dbReference type="Proteomes" id="UP001162001"/>
    </source>
</evidence>
<name>A0A7D3QWD6_9VIRU</name>
<sequence length="706" mass="81961">MDQMNYTLLSGSSFKEFYCGIEFIKVTNKDETEKYSYKLKDGLNEKEFRQTNGYIDGGITFVESDNMFDVFKKIWDALYIRKIEIPDDANVFIDDKEYMADKIILGERVAIIDMEQWNDKSFCDKALTIDPKLVKYCKNISSEKLKEIVSKDPYIIEHIKNPSEELINIAVERTPYLIRYIPNPPLDLLKKCIKTSPYIIRYCENLTYDVLIELVRTNPEIIDSLPNPTYELCKEAVIINPLTLKHVPINHKTEELCNMAFSANMASFPFLNKMYITKEMCIEAVKYNGEFLRQVPDRFFTDDVCIEAIKQKPRAIDIIKNPTDEMWITAIKGEPSIIFDIRNPSDEMLLLAAPKYPTLYDKIRDKNLIGDNINLDEVLKKTPSYIINIKNPTYEQWLCVIRQSGKFIKDIPQHHITEELGMIALQDYPDGLEFIDNQTDSMCLTAVFQKGVVLRFVKNQTDDISMAAVDNDPLALEYVINQTPEIVKKALDRNIKAFKFVKDKTPEIIEYACYADPDIISCINDYTSIQKYEKIITDVLKKKGLALQHIPKNLQTKEMCENALENDVYAVEYMNQDFLTEDMAIKVVKKYGYLIRHIHNKTDKINMEAIKNHPKSLSYINNQTEELCLTAVDLDYTTLLYVIKQTPEICFHAVRKHFTAMVHVNLQDEIAIKVCCVIDPRCINYVRDLTIRNECQELIKEIESYS</sequence>